<evidence type="ECO:0000313" key="7">
    <source>
        <dbReference type="Proteomes" id="UP000604481"/>
    </source>
</evidence>
<dbReference type="EC" id="2.7.7.65" evidence="1"/>
<dbReference type="InterPro" id="IPR029787">
    <property type="entry name" value="Nucleotide_cyclase"/>
</dbReference>
<feature type="transmembrane region" description="Helical" evidence="3">
    <location>
        <begin position="291"/>
        <end position="311"/>
    </location>
</feature>
<dbReference type="PANTHER" id="PTHR45138:SF9">
    <property type="entry name" value="DIGUANYLATE CYCLASE DGCM-RELATED"/>
    <property type="match status" value="1"/>
</dbReference>
<dbReference type="InterPro" id="IPR035965">
    <property type="entry name" value="PAS-like_dom_sf"/>
</dbReference>
<evidence type="ECO:0000259" key="5">
    <source>
        <dbReference type="PROSITE" id="PS50887"/>
    </source>
</evidence>
<evidence type="ECO:0000256" key="2">
    <source>
        <dbReference type="ARBA" id="ARBA00034247"/>
    </source>
</evidence>
<evidence type="ECO:0000259" key="4">
    <source>
        <dbReference type="PROSITE" id="PS50113"/>
    </source>
</evidence>
<dbReference type="NCBIfam" id="TIGR00229">
    <property type="entry name" value="sensory_box"/>
    <property type="match status" value="1"/>
</dbReference>
<comment type="catalytic activity">
    <reaction evidence="2">
        <text>2 GTP = 3',3'-c-di-GMP + 2 diphosphate</text>
        <dbReference type="Rhea" id="RHEA:24898"/>
        <dbReference type="ChEBI" id="CHEBI:33019"/>
        <dbReference type="ChEBI" id="CHEBI:37565"/>
        <dbReference type="ChEBI" id="CHEBI:58805"/>
        <dbReference type="EC" id="2.7.7.65"/>
    </reaction>
</comment>
<dbReference type="SMART" id="SM00267">
    <property type="entry name" value="GGDEF"/>
    <property type="match status" value="1"/>
</dbReference>
<dbReference type="PANTHER" id="PTHR45138">
    <property type="entry name" value="REGULATORY COMPONENTS OF SENSORY TRANSDUCTION SYSTEM"/>
    <property type="match status" value="1"/>
</dbReference>
<keyword evidence="3" id="KW-0472">Membrane</keyword>
<dbReference type="InterPro" id="IPR000160">
    <property type="entry name" value="GGDEF_dom"/>
</dbReference>
<dbReference type="EMBL" id="JADFUA010000013">
    <property type="protein sequence ID" value="MBE9610755.1"/>
    <property type="molecule type" value="Genomic_DNA"/>
</dbReference>
<keyword evidence="3" id="KW-0812">Transmembrane</keyword>
<dbReference type="Pfam" id="PF13426">
    <property type="entry name" value="PAS_9"/>
    <property type="match status" value="1"/>
</dbReference>
<accession>A0A8J7FNN9</accession>
<dbReference type="InterPro" id="IPR050469">
    <property type="entry name" value="Diguanylate_Cyclase"/>
</dbReference>
<dbReference type="SUPFAM" id="SSF55785">
    <property type="entry name" value="PYP-like sensor domain (PAS domain)"/>
    <property type="match status" value="1"/>
</dbReference>
<dbReference type="GO" id="GO:1902201">
    <property type="term" value="P:negative regulation of bacterial-type flagellum-dependent cell motility"/>
    <property type="evidence" value="ECO:0007669"/>
    <property type="project" value="TreeGrafter"/>
</dbReference>
<dbReference type="CDD" id="cd00130">
    <property type="entry name" value="PAS"/>
    <property type="match status" value="1"/>
</dbReference>
<evidence type="ECO:0000256" key="1">
    <source>
        <dbReference type="ARBA" id="ARBA00012528"/>
    </source>
</evidence>
<sequence>MNWTHRPPWIITVFALLFCAGVVLILSIQLGQSYRNEQEHARTVAETRAIVLQSQLSSALAQLNLVLGDISQQITPQQLSGLAMSEDERTVLHGLLLDKLTQVRQASNIALINAAGQTTHEALDDQQTHISLPEDDVAMIRNNRYLERVYLTLRPESSSKAPVLLLARRVEDSNGDFAGLIVASIAASYLSPLLEQADAPPNQVIEIQDQEGFPLAALRGITHRSASIPFDLNPDALAESRRQARTITALSPAAAGNRLVSYSAIPDTPLALIVSSAAADYLRQWQRNTMLYLAGGAVLLALALLMSFFFWRSHRLSRNLRSKELKLQASENRFRQVIETTPVALLLARLPDCFVTYINQRAAQLFDLPQAAALSMRALDFFQDRDQFVDLVYYAQNGEPAKNVEVILRRHDGAPLWATLSLSTVTIDEQTVLVIGMNDITERKRLEEELKRRATTDSLSGLANRAHFMERSESELIRSKRYGHPLSLLMLDIDFFKQINDSFGHPAGDQVIQRVAEIARACLRDTDLIARMGGEEFAILLPETALSATLDAAERLRHAIETHLVITPEQHRIRFTTSIGAAQWCEEDQSISDLLKRADNALYQAKQTGRNRVCADN</sequence>
<evidence type="ECO:0000313" key="6">
    <source>
        <dbReference type="EMBL" id="MBE9610755.1"/>
    </source>
</evidence>
<dbReference type="SMART" id="SM00086">
    <property type="entry name" value="PAC"/>
    <property type="match status" value="1"/>
</dbReference>
<dbReference type="GO" id="GO:0052621">
    <property type="term" value="F:diguanylate cyclase activity"/>
    <property type="evidence" value="ECO:0007669"/>
    <property type="project" value="UniProtKB-EC"/>
</dbReference>
<dbReference type="InterPro" id="IPR001610">
    <property type="entry name" value="PAC"/>
</dbReference>
<dbReference type="GO" id="GO:0005886">
    <property type="term" value="C:plasma membrane"/>
    <property type="evidence" value="ECO:0007669"/>
    <property type="project" value="TreeGrafter"/>
</dbReference>
<organism evidence="6 7">
    <name type="scientific">Chitinilyticum piscinae</name>
    <dbReference type="NCBI Taxonomy" id="2866724"/>
    <lineage>
        <taxon>Bacteria</taxon>
        <taxon>Pseudomonadati</taxon>
        <taxon>Pseudomonadota</taxon>
        <taxon>Betaproteobacteria</taxon>
        <taxon>Neisseriales</taxon>
        <taxon>Chitinibacteraceae</taxon>
        <taxon>Chitinilyticum</taxon>
    </lineage>
</organism>
<protein>
    <recommendedName>
        <fullName evidence="1">diguanylate cyclase</fullName>
        <ecNumber evidence="1">2.7.7.65</ecNumber>
    </recommendedName>
</protein>
<keyword evidence="3" id="KW-1133">Transmembrane helix</keyword>
<dbReference type="InterPro" id="IPR043128">
    <property type="entry name" value="Rev_trsase/Diguanyl_cyclase"/>
</dbReference>
<dbReference type="PROSITE" id="PS50113">
    <property type="entry name" value="PAC"/>
    <property type="match status" value="1"/>
</dbReference>
<feature type="domain" description="PAC" evidence="4">
    <location>
        <begin position="402"/>
        <end position="452"/>
    </location>
</feature>
<feature type="transmembrane region" description="Helical" evidence="3">
    <location>
        <begin position="6"/>
        <end position="28"/>
    </location>
</feature>
<dbReference type="InterPro" id="IPR000700">
    <property type="entry name" value="PAS-assoc_C"/>
</dbReference>
<dbReference type="Gene3D" id="3.30.450.20">
    <property type="entry name" value="PAS domain"/>
    <property type="match status" value="2"/>
</dbReference>
<dbReference type="NCBIfam" id="TIGR00254">
    <property type="entry name" value="GGDEF"/>
    <property type="match status" value="1"/>
</dbReference>
<dbReference type="PROSITE" id="PS50887">
    <property type="entry name" value="GGDEF"/>
    <property type="match status" value="1"/>
</dbReference>
<dbReference type="CDD" id="cd01949">
    <property type="entry name" value="GGDEF"/>
    <property type="match status" value="1"/>
</dbReference>
<evidence type="ECO:0000256" key="3">
    <source>
        <dbReference type="SAM" id="Phobius"/>
    </source>
</evidence>
<reference evidence="6 7" key="1">
    <citation type="submission" date="2020-10" db="EMBL/GenBank/DDBJ databases">
        <title>The genome sequence of Chitinilyticum litopenaei 4Y14.</title>
        <authorList>
            <person name="Liu Y."/>
        </authorList>
    </citation>
    <scope>NUCLEOTIDE SEQUENCE [LARGE SCALE GENOMIC DNA]</scope>
    <source>
        <strain evidence="6 7">4Y14</strain>
    </source>
</reference>
<dbReference type="GO" id="GO:0043709">
    <property type="term" value="P:cell adhesion involved in single-species biofilm formation"/>
    <property type="evidence" value="ECO:0007669"/>
    <property type="project" value="TreeGrafter"/>
</dbReference>
<proteinExistence type="predicted"/>
<dbReference type="CDD" id="cd12915">
    <property type="entry name" value="PDC2_DGC_like"/>
    <property type="match status" value="1"/>
</dbReference>
<dbReference type="RefSeq" id="WP_194117303.1">
    <property type="nucleotide sequence ID" value="NZ_JADFUA010000013.1"/>
</dbReference>
<dbReference type="InterPro" id="IPR000014">
    <property type="entry name" value="PAS"/>
</dbReference>
<dbReference type="SUPFAM" id="SSF55073">
    <property type="entry name" value="Nucleotide cyclase"/>
    <property type="match status" value="1"/>
</dbReference>
<comment type="caution">
    <text evidence="6">The sequence shown here is derived from an EMBL/GenBank/DDBJ whole genome shotgun (WGS) entry which is preliminary data.</text>
</comment>
<feature type="domain" description="GGDEF" evidence="5">
    <location>
        <begin position="484"/>
        <end position="617"/>
    </location>
</feature>
<dbReference type="Gene3D" id="3.30.70.270">
    <property type="match status" value="1"/>
</dbReference>
<dbReference type="SMART" id="SM00091">
    <property type="entry name" value="PAS"/>
    <property type="match status" value="1"/>
</dbReference>
<dbReference type="AlphaFoldDB" id="A0A8J7FNN9"/>
<gene>
    <name evidence="6" type="ORF">INR99_15555</name>
</gene>
<keyword evidence="7" id="KW-1185">Reference proteome</keyword>
<name>A0A8J7FNN9_9NEIS</name>
<dbReference type="FunFam" id="3.30.70.270:FF:000001">
    <property type="entry name" value="Diguanylate cyclase domain protein"/>
    <property type="match status" value="1"/>
</dbReference>
<dbReference type="Pfam" id="PF00990">
    <property type="entry name" value="GGDEF"/>
    <property type="match status" value="1"/>
</dbReference>
<dbReference type="Proteomes" id="UP000604481">
    <property type="component" value="Unassembled WGS sequence"/>
</dbReference>